<gene>
    <name evidence="1" type="ORF">MSAN_00835900</name>
</gene>
<evidence type="ECO:0000313" key="1">
    <source>
        <dbReference type="EMBL" id="KAF7367721.1"/>
    </source>
</evidence>
<reference evidence="1" key="1">
    <citation type="submission" date="2020-05" db="EMBL/GenBank/DDBJ databases">
        <title>Mycena genomes resolve the evolution of fungal bioluminescence.</title>
        <authorList>
            <person name="Tsai I.J."/>
        </authorList>
    </citation>
    <scope>NUCLEOTIDE SEQUENCE</scope>
    <source>
        <strain evidence="1">160909Yilan</strain>
    </source>
</reference>
<evidence type="ECO:0000313" key="2">
    <source>
        <dbReference type="Proteomes" id="UP000623467"/>
    </source>
</evidence>
<organism evidence="1 2">
    <name type="scientific">Mycena sanguinolenta</name>
    <dbReference type="NCBI Taxonomy" id="230812"/>
    <lineage>
        <taxon>Eukaryota</taxon>
        <taxon>Fungi</taxon>
        <taxon>Dikarya</taxon>
        <taxon>Basidiomycota</taxon>
        <taxon>Agaricomycotina</taxon>
        <taxon>Agaricomycetes</taxon>
        <taxon>Agaricomycetidae</taxon>
        <taxon>Agaricales</taxon>
        <taxon>Marasmiineae</taxon>
        <taxon>Mycenaceae</taxon>
        <taxon>Mycena</taxon>
    </lineage>
</organism>
<keyword evidence="2" id="KW-1185">Reference proteome</keyword>
<dbReference type="OrthoDB" id="2956939at2759"/>
<dbReference type="AlphaFoldDB" id="A0A8H7DDN0"/>
<dbReference type="Proteomes" id="UP000623467">
    <property type="component" value="Unassembled WGS sequence"/>
</dbReference>
<name>A0A8H7DDN0_9AGAR</name>
<protein>
    <submittedName>
        <fullName evidence="1">Uncharacterized protein</fullName>
    </submittedName>
</protein>
<proteinExistence type="predicted"/>
<accession>A0A8H7DDN0</accession>
<comment type="caution">
    <text evidence="1">The sequence shown here is derived from an EMBL/GenBank/DDBJ whole genome shotgun (WGS) entry which is preliminary data.</text>
</comment>
<dbReference type="EMBL" id="JACAZH010000005">
    <property type="protein sequence ID" value="KAF7367721.1"/>
    <property type="molecule type" value="Genomic_DNA"/>
</dbReference>
<sequence length="153" mass="17535">MVDHLLNLSHKTKVSTLNRMIYWLIPNTHEARSKEMQDLCARVGGRLQLNSVLTQFLLDLSHAHESIQYALLDAIISLIIPLLIPEMRSWLIHEDLYRRCHYFPALKLRPSYSKDTLGLFGLIRENMLASVIGQPRSESSQQIADALEPIFNG</sequence>